<dbReference type="AlphaFoldDB" id="A0A9J6FMH8"/>
<comment type="caution">
    <text evidence="2">The sequence shown here is derived from an EMBL/GenBank/DDBJ whole genome shotgun (WGS) entry which is preliminary data.</text>
</comment>
<accession>A0A9J6FMH8</accession>
<organism evidence="2 3">
    <name type="scientific">Haemaphysalis longicornis</name>
    <name type="common">Bush tick</name>
    <dbReference type="NCBI Taxonomy" id="44386"/>
    <lineage>
        <taxon>Eukaryota</taxon>
        <taxon>Metazoa</taxon>
        <taxon>Ecdysozoa</taxon>
        <taxon>Arthropoda</taxon>
        <taxon>Chelicerata</taxon>
        <taxon>Arachnida</taxon>
        <taxon>Acari</taxon>
        <taxon>Parasitiformes</taxon>
        <taxon>Ixodida</taxon>
        <taxon>Ixodoidea</taxon>
        <taxon>Ixodidae</taxon>
        <taxon>Haemaphysalinae</taxon>
        <taxon>Haemaphysalis</taxon>
    </lineage>
</organism>
<keyword evidence="3" id="KW-1185">Reference proteome</keyword>
<name>A0A9J6FMH8_HAELO</name>
<sequence>MAPKPVLVPSRGSQGTEECESIHLRFSPDHVLCKQNDGACQLIRTGINNTDKDAILHLHNHFRSQVAIGNTSGLPPASDMLEMEWDEELARVAQAHANLCSPQPSCPSCIRIEKFPFVGRTGCVIRSNSEDNTRDWEGCIRDMHGEASRIPSASSNSPLKTTRGAESFSQLAWAKTWRVGCGYAMYPSQRQGSRFEKRFTCAYGPGGNMRGEDVYKVGQPCSDCPEGTCCGASCRRYGYTAPFEGLCTGYAEAVLEAGQSAEMTFDQIIRPGRGSLCVVAEYSKGPNVAGQPDRGLFNLVVTPVERPERQRTINFSGGSSAVLRMRVTLMYDVPLQVGALNISNYHVRYLT</sequence>
<protein>
    <recommendedName>
        <fullName evidence="1">SCP domain-containing protein</fullName>
    </recommendedName>
</protein>
<feature type="domain" description="SCP" evidence="1">
    <location>
        <begin position="50"/>
        <end position="211"/>
    </location>
</feature>
<evidence type="ECO:0000313" key="3">
    <source>
        <dbReference type="Proteomes" id="UP000821853"/>
    </source>
</evidence>
<evidence type="ECO:0000313" key="2">
    <source>
        <dbReference type="EMBL" id="KAH9367438.1"/>
    </source>
</evidence>
<dbReference type="Gene3D" id="3.40.33.10">
    <property type="entry name" value="CAP"/>
    <property type="match status" value="1"/>
</dbReference>
<dbReference type="VEuPathDB" id="VectorBase:HLOH_061557"/>
<dbReference type="InterPro" id="IPR001283">
    <property type="entry name" value="CRISP-related"/>
</dbReference>
<dbReference type="InterPro" id="IPR014044">
    <property type="entry name" value="CAP_dom"/>
</dbReference>
<dbReference type="CDD" id="cd05380">
    <property type="entry name" value="CAP_euk"/>
    <property type="match status" value="1"/>
</dbReference>
<dbReference type="Proteomes" id="UP000821853">
    <property type="component" value="Chromosome 2"/>
</dbReference>
<dbReference type="OMA" id="RYNENHI"/>
<dbReference type="InterPro" id="IPR035940">
    <property type="entry name" value="CAP_sf"/>
</dbReference>
<evidence type="ECO:0000259" key="1">
    <source>
        <dbReference type="SMART" id="SM00198"/>
    </source>
</evidence>
<dbReference type="EMBL" id="JABSTR010000004">
    <property type="protein sequence ID" value="KAH9367438.1"/>
    <property type="molecule type" value="Genomic_DNA"/>
</dbReference>
<dbReference type="Pfam" id="PF00188">
    <property type="entry name" value="CAP"/>
    <property type="match status" value="1"/>
</dbReference>
<reference evidence="2 3" key="1">
    <citation type="journal article" date="2020" name="Cell">
        <title>Large-Scale Comparative Analyses of Tick Genomes Elucidate Their Genetic Diversity and Vector Capacities.</title>
        <authorList>
            <consortium name="Tick Genome and Microbiome Consortium (TIGMIC)"/>
            <person name="Jia N."/>
            <person name="Wang J."/>
            <person name="Shi W."/>
            <person name="Du L."/>
            <person name="Sun Y."/>
            <person name="Zhan W."/>
            <person name="Jiang J.F."/>
            <person name="Wang Q."/>
            <person name="Zhang B."/>
            <person name="Ji P."/>
            <person name="Bell-Sakyi L."/>
            <person name="Cui X.M."/>
            <person name="Yuan T.T."/>
            <person name="Jiang B.G."/>
            <person name="Yang W.F."/>
            <person name="Lam T.T."/>
            <person name="Chang Q.C."/>
            <person name="Ding S.J."/>
            <person name="Wang X.J."/>
            <person name="Zhu J.G."/>
            <person name="Ruan X.D."/>
            <person name="Zhao L."/>
            <person name="Wei J.T."/>
            <person name="Ye R.Z."/>
            <person name="Que T.C."/>
            <person name="Du C.H."/>
            <person name="Zhou Y.H."/>
            <person name="Cheng J.X."/>
            <person name="Dai P.F."/>
            <person name="Guo W.B."/>
            <person name="Han X.H."/>
            <person name="Huang E.J."/>
            <person name="Li L.F."/>
            <person name="Wei W."/>
            <person name="Gao Y.C."/>
            <person name="Liu J.Z."/>
            <person name="Shao H.Z."/>
            <person name="Wang X."/>
            <person name="Wang C.C."/>
            <person name="Yang T.C."/>
            <person name="Huo Q.B."/>
            <person name="Li W."/>
            <person name="Chen H.Y."/>
            <person name="Chen S.E."/>
            <person name="Zhou L.G."/>
            <person name="Ni X.B."/>
            <person name="Tian J.H."/>
            <person name="Sheng Y."/>
            <person name="Liu T."/>
            <person name="Pan Y.S."/>
            <person name="Xia L.Y."/>
            <person name="Li J."/>
            <person name="Zhao F."/>
            <person name="Cao W.C."/>
        </authorList>
    </citation>
    <scope>NUCLEOTIDE SEQUENCE [LARGE SCALE GENOMIC DNA]</scope>
    <source>
        <strain evidence="2">HaeL-2018</strain>
    </source>
</reference>
<dbReference type="SUPFAM" id="SSF55797">
    <property type="entry name" value="PR-1-like"/>
    <property type="match status" value="1"/>
</dbReference>
<proteinExistence type="predicted"/>
<dbReference type="PANTHER" id="PTHR10334">
    <property type="entry name" value="CYSTEINE-RICH SECRETORY PROTEIN-RELATED"/>
    <property type="match status" value="1"/>
</dbReference>
<dbReference type="SMART" id="SM00198">
    <property type="entry name" value="SCP"/>
    <property type="match status" value="1"/>
</dbReference>
<dbReference type="PRINTS" id="PR00837">
    <property type="entry name" value="V5TPXLIKE"/>
</dbReference>
<dbReference type="OrthoDB" id="414826at2759"/>
<gene>
    <name evidence="2" type="ORF">HPB48_012214</name>
</gene>